<accession>A0A4Y8PYW3</accession>
<comment type="caution">
    <text evidence="2">The sequence shown here is derived from an EMBL/GenBank/DDBJ whole genome shotgun (WGS) entry which is preliminary data.</text>
</comment>
<feature type="domain" description="DUF4082" evidence="1">
    <location>
        <begin position="601"/>
        <end position="736"/>
    </location>
</feature>
<dbReference type="AlphaFoldDB" id="A0A4Y8PYW3"/>
<evidence type="ECO:0000259" key="1">
    <source>
        <dbReference type="Pfam" id="PF13313"/>
    </source>
</evidence>
<keyword evidence="3" id="KW-1185">Reference proteome</keyword>
<dbReference type="EMBL" id="MYFO01000021">
    <property type="protein sequence ID" value="TFE86099.1"/>
    <property type="molecule type" value="Genomic_DNA"/>
</dbReference>
<organism evidence="2 3">
    <name type="scientific">Paenibacillus athensensis</name>
    <dbReference type="NCBI Taxonomy" id="1967502"/>
    <lineage>
        <taxon>Bacteria</taxon>
        <taxon>Bacillati</taxon>
        <taxon>Bacillota</taxon>
        <taxon>Bacilli</taxon>
        <taxon>Bacillales</taxon>
        <taxon>Paenibacillaceae</taxon>
        <taxon>Paenibacillus</taxon>
    </lineage>
</organism>
<dbReference type="OrthoDB" id="2494617at2"/>
<dbReference type="Proteomes" id="UP000298246">
    <property type="component" value="Unassembled WGS sequence"/>
</dbReference>
<dbReference type="InterPro" id="IPR025141">
    <property type="entry name" value="DUF4082"/>
</dbReference>
<evidence type="ECO:0000313" key="2">
    <source>
        <dbReference type="EMBL" id="TFE86099.1"/>
    </source>
</evidence>
<sequence>MLRGDSMLMEALVVVNSSAHDYAQAEMHVFPYFKVFGLTYQVVDRATEQLDHSALQYALLIIAHPDINAQGLHRWTDDEKAVVRACLANGVGIVSFDPDRSLYDVHASLSWSTAPADVLRFASSVHYITSLHPLGETVELKNRVNPDALVNVPCLAPPALDESTVLLHCGEWPYLIAGLAGRGKIVQWMGSDWMVPQVRGPVWGLDDLLWRSLVWAAKKPFMLRTIPNFATLRIDDCVGDHGEYANDPFRWVEIAHEYGFKPWLGFFYDDISTLAAQKLEQLVMSGQATAQFHGIDLFGIVYRNANHSTEGIRAAVKSWFEQHNVSFPLSSYFLPHAYDLARAALPVLREDLGVKYTGLAYPLDTGGGVGSRSNAWLRMGPYRDHLMGTDGTPWTGESCNRPIYYAGWLKEAEDFFNVLSEIRDVNGYEWFRYGADNRQYTDTTEAIIKGCAILRRCYESKILGNLFTHEDSWRGEFIANLTPDAWREIIASIVSNLSQFQPRFVTLDDAAAYALSLYESGVTRARYIEDRRVLHMEFRGSTICDTEVTVFDECRGAILERTYDIAYFTDGCSTEISMDQAEFPDCESLFTTEFPVAFLQTAETLNLGTKFYALTTGSIEQIKFYKTGPGTETRTLQLWDVEAERLLLGPIEITFEGAEGWQEYTLESPLPIPSGRELLVSVSTPKETPISSYAICKGMFASTVNRAYLFMDKGSGVCSFSLNEMPRVCDSFSSYFTDIVFRAEARIHEADQRTV</sequence>
<protein>
    <recommendedName>
        <fullName evidence="1">DUF4082 domain-containing protein</fullName>
    </recommendedName>
</protein>
<name>A0A4Y8PYW3_9BACL</name>
<dbReference type="Pfam" id="PF13313">
    <property type="entry name" value="DUF4082"/>
    <property type="match status" value="1"/>
</dbReference>
<gene>
    <name evidence="2" type="ORF">B5M42_15910</name>
</gene>
<evidence type="ECO:0000313" key="3">
    <source>
        <dbReference type="Proteomes" id="UP000298246"/>
    </source>
</evidence>
<proteinExistence type="predicted"/>
<reference evidence="2 3" key="1">
    <citation type="submission" date="2017-03" db="EMBL/GenBank/DDBJ databases">
        <title>Isolation of Levoglucosan Utilizing Bacteria.</title>
        <authorList>
            <person name="Arya A.S."/>
        </authorList>
    </citation>
    <scope>NUCLEOTIDE SEQUENCE [LARGE SCALE GENOMIC DNA]</scope>
    <source>
        <strain evidence="2 3">MEC069</strain>
    </source>
</reference>